<comment type="similarity">
    <text evidence="1">Belongs to the peptidase C40 family.</text>
</comment>
<dbReference type="AlphaFoldDB" id="A0A285UHE1"/>
<dbReference type="Proteomes" id="UP000219167">
    <property type="component" value="Unassembled WGS sequence"/>
</dbReference>
<dbReference type="SUPFAM" id="SSF54001">
    <property type="entry name" value="Cysteine proteinases"/>
    <property type="match status" value="1"/>
</dbReference>
<keyword evidence="2" id="KW-0645">Protease</keyword>
<sequence>MSDAGIGQLAVEAARGWIGTPYRHQASRKRVGCDCLGLVRGVWRELYGREPEAPGPYQPDWAERAGNDRLLAAAIRHFGPAVPPAEMMAGDVLLFRWRADCAAKHLGILSTPGHFIHAYEQAAVIESALVPAWRRRVCGVFRFPDRI</sequence>
<proteinExistence type="inferred from homology"/>
<accession>A0A285UHE1</accession>
<evidence type="ECO:0000313" key="6">
    <source>
        <dbReference type="EMBL" id="SOC40016.1"/>
    </source>
</evidence>
<reference evidence="6 7" key="1">
    <citation type="submission" date="2017-08" db="EMBL/GenBank/DDBJ databases">
        <authorList>
            <person name="de Groot N.N."/>
        </authorList>
    </citation>
    <scope>NUCLEOTIDE SEQUENCE [LARGE SCALE GENOMIC DNA]</scope>
    <source>
        <strain evidence="6 7">JC85</strain>
    </source>
</reference>
<evidence type="ECO:0000256" key="3">
    <source>
        <dbReference type="ARBA" id="ARBA00022801"/>
    </source>
</evidence>
<evidence type="ECO:0000256" key="1">
    <source>
        <dbReference type="ARBA" id="ARBA00007074"/>
    </source>
</evidence>
<dbReference type="RefSeq" id="WP_097139367.1">
    <property type="nucleotide sequence ID" value="NZ_OBQD01000006.1"/>
</dbReference>
<dbReference type="PROSITE" id="PS51935">
    <property type="entry name" value="NLPC_P60"/>
    <property type="match status" value="1"/>
</dbReference>
<keyword evidence="3" id="KW-0378">Hydrolase</keyword>
<keyword evidence="7" id="KW-1185">Reference proteome</keyword>
<keyword evidence="4" id="KW-0788">Thiol protease</keyword>
<gene>
    <name evidence="6" type="ORF">SAMN05892877_106334</name>
</gene>
<dbReference type="GO" id="GO:0008234">
    <property type="term" value="F:cysteine-type peptidase activity"/>
    <property type="evidence" value="ECO:0007669"/>
    <property type="project" value="UniProtKB-KW"/>
</dbReference>
<name>A0A285UHE1_9HYPH</name>
<evidence type="ECO:0000313" key="7">
    <source>
        <dbReference type="Proteomes" id="UP000219167"/>
    </source>
</evidence>
<feature type="domain" description="NlpC/P60" evidence="5">
    <location>
        <begin position="4"/>
        <end position="144"/>
    </location>
</feature>
<dbReference type="InterPro" id="IPR038765">
    <property type="entry name" value="Papain-like_cys_pep_sf"/>
</dbReference>
<dbReference type="Pfam" id="PF00877">
    <property type="entry name" value="NLPC_P60"/>
    <property type="match status" value="1"/>
</dbReference>
<dbReference type="EMBL" id="OBQD01000006">
    <property type="protein sequence ID" value="SOC40016.1"/>
    <property type="molecule type" value="Genomic_DNA"/>
</dbReference>
<organism evidence="6 7">
    <name type="scientific">Rhizobium subbaraonis</name>
    <dbReference type="NCBI Taxonomy" id="908946"/>
    <lineage>
        <taxon>Bacteria</taxon>
        <taxon>Pseudomonadati</taxon>
        <taxon>Pseudomonadota</taxon>
        <taxon>Alphaproteobacteria</taxon>
        <taxon>Hyphomicrobiales</taxon>
        <taxon>Rhizobiaceae</taxon>
        <taxon>Rhizobium/Agrobacterium group</taxon>
        <taxon>Rhizobium</taxon>
    </lineage>
</organism>
<protein>
    <submittedName>
        <fullName evidence="6">NlpC/P60 family putative phage cell wall peptidase</fullName>
    </submittedName>
</protein>
<dbReference type="Gene3D" id="3.90.1720.10">
    <property type="entry name" value="endopeptidase domain like (from Nostoc punctiforme)"/>
    <property type="match status" value="1"/>
</dbReference>
<evidence type="ECO:0000256" key="2">
    <source>
        <dbReference type="ARBA" id="ARBA00022670"/>
    </source>
</evidence>
<dbReference type="OrthoDB" id="6058745at2"/>
<evidence type="ECO:0000256" key="4">
    <source>
        <dbReference type="ARBA" id="ARBA00022807"/>
    </source>
</evidence>
<evidence type="ECO:0000259" key="5">
    <source>
        <dbReference type="PROSITE" id="PS51935"/>
    </source>
</evidence>
<dbReference type="NCBIfam" id="TIGR02219">
    <property type="entry name" value="phage_NlpC_fam"/>
    <property type="match status" value="1"/>
</dbReference>
<dbReference type="GO" id="GO:0006508">
    <property type="term" value="P:proteolysis"/>
    <property type="evidence" value="ECO:0007669"/>
    <property type="project" value="UniProtKB-KW"/>
</dbReference>
<dbReference type="InterPro" id="IPR000064">
    <property type="entry name" value="NLP_P60_dom"/>
</dbReference>
<dbReference type="InterPro" id="IPR011929">
    <property type="entry name" value="Phage_pept_NlpC/P60"/>
</dbReference>